<proteinExistence type="predicted"/>
<dbReference type="EMBL" id="PREZ01000009">
    <property type="protein sequence ID" value="PPA68681.1"/>
    <property type="molecule type" value="Genomic_DNA"/>
</dbReference>
<name>A0A2S5G6Y0_9BACL</name>
<dbReference type="EMBL" id="PREZ01000009">
    <property type="protein sequence ID" value="PPA68758.1"/>
    <property type="molecule type" value="Genomic_DNA"/>
</dbReference>
<sequence length="223" mass="26056">MWSKFQQAILWIITYSPLVIVMVFRFIAGNKYFGLDEWLVNQTWVNKNSIFVSYLSAEVYFIIATIIYTYFSYKYTIKWFMSGFEDRIRAGEDGQDMYIRKAERLSANDYSFFLLTLLIPLVSLDHSSVINLAVSLIIIFFVIAIYVKTDAISVCPLLFFSGRSVFKGVISLGEKEQEPNDSSLRKDVIFIMMKDKITFNRKVRGERLVNDVYYLTNNEMDND</sequence>
<keyword evidence="4" id="KW-1185">Reference proteome</keyword>
<keyword evidence="1" id="KW-1133">Transmembrane helix</keyword>
<protein>
    <submittedName>
        <fullName evidence="2">Uncharacterized protein</fullName>
    </submittedName>
</protein>
<feature type="transmembrane region" description="Helical" evidence="1">
    <location>
        <begin position="107"/>
        <end position="123"/>
    </location>
</feature>
<dbReference type="Proteomes" id="UP000239047">
    <property type="component" value="Unassembled WGS sequence"/>
</dbReference>
<evidence type="ECO:0000313" key="4">
    <source>
        <dbReference type="Proteomes" id="UP000239047"/>
    </source>
</evidence>
<gene>
    <name evidence="2" type="ORF">C4B60_19100</name>
    <name evidence="3" type="ORF">C4B60_19530</name>
</gene>
<dbReference type="RefSeq" id="WP_104059642.1">
    <property type="nucleotide sequence ID" value="NZ_PREZ01000009.1"/>
</dbReference>
<dbReference type="OrthoDB" id="2584692at2"/>
<accession>A0A2S5G6Y0</accession>
<organism evidence="2 4">
    <name type="scientific">Jeotgalibacillus proteolyticus</name>
    <dbReference type="NCBI Taxonomy" id="2082395"/>
    <lineage>
        <taxon>Bacteria</taxon>
        <taxon>Bacillati</taxon>
        <taxon>Bacillota</taxon>
        <taxon>Bacilli</taxon>
        <taxon>Bacillales</taxon>
        <taxon>Caryophanaceae</taxon>
        <taxon>Jeotgalibacillus</taxon>
    </lineage>
</organism>
<dbReference type="AlphaFoldDB" id="A0A2S5G6Y0"/>
<evidence type="ECO:0000313" key="3">
    <source>
        <dbReference type="EMBL" id="PPA68758.1"/>
    </source>
</evidence>
<evidence type="ECO:0000313" key="2">
    <source>
        <dbReference type="EMBL" id="PPA68681.1"/>
    </source>
</evidence>
<feature type="transmembrane region" description="Helical" evidence="1">
    <location>
        <begin position="9"/>
        <end position="28"/>
    </location>
</feature>
<reference evidence="2 4" key="1">
    <citation type="submission" date="2018-02" db="EMBL/GenBank/DDBJ databases">
        <title>Jeotgalibacillus proteolyticum sp. nov. a protease producing bacterium isolated from ocean sediments of Laizhou Bay.</title>
        <authorList>
            <person name="Li Y."/>
        </authorList>
    </citation>
    <scope>NUCLEOTIDE SEQUENCE [LARGE SCALE GENOMIC DNA]</scope>
    <source>
        <strain evidence="2 4">22-7</strain>
    </source>
</reference>
<feature type="transmembrane region" description="Helical" evidence="1">
    <location>
        <begin position="129"/>
        <end position="147"/>
    </location>
</feature>
<keyword evidence="1" id="KW-0472">Membrane</keyword>
<comment type="caution">
    <text evidence="2">The sequence shown here is derived from an EMBL/GenBank/DDBJ whole genome shotgun (WGS) entry which is preliminary data.</text>
</comment>
<evidence type="ECO:0000256" key="1">
    <source>
        <dbReference type="SAM" id="Phobius"/>
    </source>
</evidence>
<feature type="transmembrane region" description="Helical" evidence="1">
    <location>
        <begin position="48"/>
        <end position="71"/>
    </location>
</feature>
<keyword evidence="1" id="KW-0812">Transmembrane</keyword>